<sequence>MKVSVNAPKTPVTKGSSGVATATLPNVCKMPGPPAPFVPTPLPNIGKSGDSPKGYTKRVMVEGQAVAVKGASFNSVGDAASKATGGGLLSANTHGPTKFAGPGSMNVKFEGKNVQLLGDPMLNNCGPSGSPPNSATLLGVIQGPLLVVVEGNETCPDCKQTGHKLEESNSTKGEAASLESTLKAAGFAAEEINMLAVAHCRCGKTKAAARSTMQRSGDFGKAASGYLTPAYETYGSSKAVLMKIKAMEKNKGAFDKSIALAKKRREDFVKQAKDGLDPGPQVNVPGSCAAPRALLLLLEDKGLPGALTERWCGSDTMADPVAYYDDTGDQRRYVTDKVFKHGDTVPPCLACDALLPLLLCDKDKSCHS</sequence>
<organism evidence="1 2">
    <name type="scientific">Nannocystis pusilla</name>
    <dbReference type="NCBI Taxonomy" id="889268"/>
    <lineage>
        <taxon>Bacteria</taxon>
        <taxon>Pseudomonadati</taxon>
        <taxon>Myxococcota</taxon>
        <taxon>Polyangia</taxon>
        <taxon>Nannocystales</taxon>
        <taxon>Nannocystaceae</taxon>
        <taxon>Nannocystis</taxon>
    </lineage>
</organism>
<evidence type="ECO:0000313" key="1">
    <source>
        <dbReference type="EMBL" id="MCY1010524.1"/>
    </source>
</evidence>
<reference evidence="1" key="1">
    <citation type="submission" date="2022-11" db="EMBL/GenBank/DDBJ databases">
        <title>Minimal conservation of predation-associated metabolite biosynthetic gene clusters underscores biosynthetic potential of Myxococcota including descriptions for ten novel species: Archangium lansinium sp. nov., Myxococcus landrumus sp. nov., Nannocystis bai.</title>
        <authorList>
            <person name="Ahearne A."/>
            <person name="Stevens C."/>
            <person name="Phillips K."/>
        </authorList>
    </citation>
    <scope>NUCLEOTIDE SEQUENCE</scope>
    <source>
        <strain evidence="1">Na p29</strain>
    </source>
</reference>
<protein>
    <submittedName>
        <fullName evidence="1">DUF4150 domain-containing protein</fullName>
    </submittedName>
</protein>
<dbReference type="RefSeq" id="WP_267773509.1">
    <property type="nucleotide sequence ID" value="NZ_JAPNKE010000002.1"/>
</dbReference>
<comment type="caution">
    <text evidence="1">The sequence shown here is derived from an EMBL/GenBank/DDBJ whole genome shotgun (WGS) entry which is preliminary data.</text>
</comment>
<proteinExistence type="predicted"/>
<accession>A0A9X3EW18</accession>
<name>A0A9X3EW18_9BACT</name>
<dbReference type="Proteomes" id="UP001150924">
    <property type="component" value="Unassembled WGS sequence"/>
</dbReference>
<dbReference type="Pfam" id="PF13665">
    <property type="entry name" value="Tox-PAAR-like"/>
    <property type="match status" value="1"/>
</dbReference>
<dbReference type="AlphaFoldDB" id="A0A9X3EW18"/>
<gene>
    <name evidence="1" type="ORF">OV079_34165</name>
</gene>
<evidence type="ECO:0000313" key="2">
    <source>
        <dbReference type="Proteomes" id="UP001150924"/>
    </source>
</evidence>
<dbReference type="EMBL" id="JAPNKE010000002">
    <property type="protein sequence ID" value="MCY1010524.1"/>
    <property type="molecule type" value="Genomic_DNA"/>
</dbReference>
<keyword evidence="2" id="KW-1185">Reference proteome</keyword>